<name>A0A8J3VBS9_9ACTN</name>
<dbReference type="EMBL" id="BONV01000044">
    <property type="protein sequence ID" value="GIG83864.1"/>
    <property type="molecule type" value="Genomic_DNA"/>
</dbReference>
<dbReference type="InterPro" id="IPR047128">
    <property type="entry name" value="PhyH"/>
</dbReference>
<dbReference type="PANTHER" id="PTHR21308:SF8">
    <property type="entry name" value="PHYTANOYL-COA DIOXYGENASE FAMILY PROTEIN (AFU_ORTHOLOGUE AFUA_2G09620)"/>
    <property type="match status" value="1"/>
</dbReference>
<dbReference type="GO" id="GO:0048244">
    <property type="term" value="F:phytanoyl-CoA dioxygenase activity"/>
    <property type="evidence" value="ECO:0007669"/>
    <property type="project" value="InterPro"/>
</dbReference>
<accession>A0A8J3VBS9</accession>
<reference evidence="1 2" key="1">
    <citation type="submission" date="2021-01" db="EMBL/GenBank/DDBJ databases">
        <title>Whole genome shotgun sequence of Planotetraspora kaengkrachanensis NBRC 104272.</title>
        <authorList>
            <person name="Komaki H."/>
            <person name="Tamura T."/>
        </authorList>
    </citation>
    <scope>NUCLEOTIDE SEQUENCE [LARGE SCALE GENOMIC DNA]</scope>
    <source>
        <strain evidence="1 2">NBRC 104272</strain>
    </source>
</reference>
<organism evidence="1 2">
    <name type="scientific">Planotetraspora kaengkrachanensis</name>
    <dbReference type="NCBI Taxonomy" id="575193"/>
    <lineage>
        <taxon>Bacteria</taxon>
        <taxon>Bacillati</taxon>
        <taxon>Actinomycetota</taxon>
        <taxon>Actinomycetes</taxon>
        <taxon>Streptosporangiales</taxon>
        <taxon>Streptosporangiaceae</taxon>
        <taxon>Planotetraspora</taxon>
    </lineage>
</organism>
<dbReference type="SUPFAM" id="SSF51197">
    <property type="entry name" value="Clavaminate synthase-like"/>
    <property type="match status" value="1"/>
</dbReference>
<keyword evidence="1" id="KW-0560">Oxidoreductase</keyword>
<dbReference type="PANTHER" id="PTHR21308">
    <property type="entry name" value="PHYTANOYL-COA ALPHA-HYDROXYLASE"/>
    <property type="match status" value="1"/>
</dbReference>
<dbReference type="InterPro" id="IPR008775">
    <property type="entry name" value="Phytyl_CoA_dOase-like"/>
</dbReference>
<dbReference type="Gene3D" id="2.60.120.620">
    <property type="entry name" value="q2cbj1_9rhob like domain"/>
    <property type="match status" value="1"/>
</dbReference>
<dbReference type="RefSeq" id="WP_203887159.1">
    <property type="nucleotide sequence ID" value="NZ_BAABHH010000029.1"/>
</dbReference>
<sequence>MANAPQGWLRAADARLDDLLQVLKARTDPADHPNADRVEQEVPVYAGGVLRAAAAEAGGGRALQAEIARALSAGPGIVVVEGAVEPAVVDRVSAAFTRMIGEQRAAGIAVGDHFAKPGANDRVWNALEKLAVADPDAFADYYACDAVALVSTAWLGPGYQVTSQVNVVNPGGEGQTVHRDYHLGFQSPEISARYPAHVHDLSPYLTLQGAVAHRDMPVESGPTLYLPHSQKYELGYLAYWLEEFQDYFTGHHIQLPLRKGDAVFFNPALFHAAGSNHSAGIRRMANLLQISSAFGRAMETVDRERVVNAVYPALLARKAAGWDRRALANVVAAAAEGYSFPTNLDRDRPIGGMAPPTQAALVEEALDEGTPAERLAERLAAQSAARLSH</sequence>
<proteinExistence type="predicted"/>
<protein>
    <submittedName>
        <fullName evidence="1">Phytanoyl-CoA dioxygenase</fullName>
    </submittedName>
</protein>
<keyword evidence="2" id="KW-1185">Reference proteome</keyword>
<comment type="caution">
    <text evidence="1">The sequence shown here is derived from an EMBL/GenBank/DDBJ whole genome shotgun (WGS) entry which is preliminary data.</text>
</comment>
<dbReference type="AlphaFoldDB" id="A0A8J3VBS9"/>
<gene>
    <name evidence="1" type="ORF">Pka01_69910</name>
</gene>
<evidence type="ECO:0000313" key="1">
    <source>
        <dbReference type="EMBL" id="GIG83864.1"/>
    </source>
</evidence>
<dbReference type="Proteomes" id="UP000630097">
    <property type="component" value="Unassembled WGS sequence"/>
</dbReference>
<dbReference type="Pfam" id="PF05721">
    <property type="entry name" value="PhyH"/>
    <property type="match status" value="1"/>
</dbReference>
<evidence type="ECO:0000313" key="2">
    <source>
        <dbReference type="Proteomes" id="UP000630097"/>
    </source>
</evidence>
<dbReference type="GO" id="GO:0001561">
    <property type="term" value="P:fatty acid alpha-oxidation"/>
    <property type="evidence" value="ECO:0007669"/>
    <property type="project" value="InterPro"/>
</dbReference>
<keyword evidence="1" id="KW-0223">Dioxygenase</keyword>